<evidence type="ECO:0000256" key="1">
    <source>
        <dbReference type="SAM" id="MobiDB-lite"/>
    </source>
</evidence>
<dbReference type="Proteomes" id="UP001174936">
    <property type="component" value="Unassembled WGS sequence"/>
</dbReference>
<protein>
    <submittedName>
        <fullName evidence="3">Heterokaryon incompatibility protein-domain-containing protein</fullName>
    </submittedName>
</protein>
<evidence type="ECO:0000313" key="3">
    <source>
        <dbReference type="EMBL" id="KAK0639681.1"/>
    </source>
</evidence>
<name>A0AA40CI43_9PEZI</name>
<accession>A0AA40CI43</accession>
<dbReference type="Pfam" id="PF06985">
    <property type="entry name" value="HET"/>
    <property type="match status" value="1"/>
</dbReference>
<reference evidence="3" key="1">
    <citation type="submission" date="2023-06" db="EMBL/GenBank/DDBJ databases">
        <title>Genome-scale phylogeny and comparative genomics of the fungal order Sordariales.</title>
        <authorList>
            <consortium name="Lawrence Berkeley National Laboratory"/>
            <person name="Hensen N."/>
            <person name="Bonometti L."/>
            <person name="Westerberg I."/>
            <person name="Brannstrom I.O."/>
            <person name="Guillou S."/>
            <person name="Cros-Aarteil S."/>
            <person name="Calhoun S."/>
            <person name="Haridas S."/>
            <person name="Kuo A."/>
            <person name="Mondo S."/>
            <person name="Pangilinan J."/>
            <person name="Riley R."/>
            <person name="Labutti K."/>
            <person name="Andreopoulos B."/>
            <person name="Lipzen A."/>
            <person name="Chen C."/>
            <person name="Yanf M."/>
            <person name="Daum C."/>
            <person name="Ng V."/>
            <person name="Clum A."/>
            <person name="Steindorff A."/>
            <person name="Ohm R."/>
            <person name="Martin F."/>
            <person name="Silar P."/>
            <person name="Natvig D."/>
            <person name="Lalanne C."/>
            <person name="Gautier V."/>
            <person name="Ament-Velasquez S.L."/>
            <person name="Kruys A."/>
            <person name="Hutchinson M.I."/>
            <person name="Powell A.J."/>
            <person name="Barry K."/>
            <person name="Miller A.N."/>
            <person name="Grigoriev I.V."/>
            <person name="Debuchy R."/>
            <person name="Gladieux P."/>
            <person name="Thoren M.H."/>
            <person name="Johannesson H."/>
        </authorList>
    </citation>
    <scope>NUCLEOTIDE SEQUENCE</scope>
    <source>
        <strain evidence="3">SMH2532-1</strain>
    </source>
</reference>
<proteinExistence type="predicted"/>
<dbReference type="AlphaFoldDB" id="A0AA40CI43"/>
<dbReference type="PANTHER" id="PTHR33112">
    <property type="entry name" value="DOMAIN PROTEIN, PUTATIVE-RELATED"/>
    <property type="match status" value="1"/>
</dbReference>
<dbReference type="InterPro" id="IPR010730">
    <property type="entry name" value="HET"/>
</dbReference>
<dbReference type="EMBL" id="JAULSV010000007">
    <property type="protein sequence ID" value="KAK0639681.1"/>
    <property type="molecule type" value="Genomic_DNA"/>
</dbReference>
<feature type="region of interest" description="Disordered" evidence="1">
    <location>
        <begin position="1"/>
        <end position="37"/>
    </location>
</feature>
<feature type="domain" description="Heterokaryon incompatibility" evidence="2">
    <location>
        <begin position="371"/>
        <end position="517"/>
    </location>
</feature>
<evidence type="ECO:0000313" key="4">
    <source>
        <dbReference type="Proteomes" id="UP001174936"/>
    </source>
</evidence>
<evidence type="ECO:0000259" key="2">
    <source>
        <dbReference type="Pfam" id="PF06985"/>
    </source>
</evidence>
<gene>
    <name evidence="3" type="ORF">B0T16DRAFT_247222</name>
</gene>
<comment type="caution">
    <text evidence="3">The sequence shown here is derived from an EMBL/GenBank/DDBJ whole genome shotgun (WGS) entry which is preliminary data.</text>
</comment>
<dbReference type="PANTHER" id="PTHR33112:SF10">
    <property type="entry name" value="TOL"/>
    <property type="match status" value="1"/>
</dbReference>
<keyword evidence="4" id="KW-1185">Reference proteome</keyword>
<sequence length="801" mass="89093">MVFSGLTAKPSEVQLPPDLSSDEAESSPNATRRRMKRVKKRLSKLLPLPLYQAPDKQVSSIPDPGPTPEALVNEAVSSGNHEAVARIISNTPVPHEWNIDIMAESLRTLIENEHLSAANELLRLMPSRLPSADPDVDRALDPEGSDFGRAYDLLRQGHSPIKRELVFLNATLPYSQARINVVDGYSDFITTLCRSLSQKPELPQAPNVCASCEEFLTADPPTPYHMQVARLQAASKLRGCVFCASFLDVVGVGVESELEDEVLVIKRVKRPHDNGHNLEFIGSREGQAKLGPRLPIGGHSETPDRSGTGDEFSIQWTQKMLLWCLTNHATCINATETSCYLPRRVIDVGFIGDCGSQDPVLVHSDGRRGIYMTLSHRWTGDILQTTQSNLTNMLSGIPWATLTKTMQDAITVTRALGIRYLWIDSLCIIQDLPSDWALEAAKMAAIYRGSLLNIAADCSHNHADGFLRQLPQQTRRLYVRSSGSDPTSLDRIKMYYSSPFKELRGGALNTRGWILQEKILSVRTVAFDHVISYFSCSHGGSTFIKGVLALKRNGDAPSARHNSYAQWRLVVEEYSRRALTRKSDKLAAVAGVADFLGEALGRRCIAGLWEEELWRDLTWRTHEPGRIKYPIPSWSWACVDSSVSYDWYLPGPKRLEESGLRLLEAEVGAMTSVDGVRGRLLVEGRMFEAVMDERGCLLVGAHGGDSEPSEKKKIPMMKDIFSLGADNAGWFPDVHIRLPRPRGKVWLLGVAETSEEMQFCLCLLPAGPATTPEYRRVGICQFPWTMLNLRQEGKVRELALV</sequence>
<organism evidence="3 4">
    <name type="scientific">Cercophora newfieldiana</name>
    <dbReference type="NCBI Taxonomy" id="92897"/>
    <lineage>
        <taxon>Eukaryota</taxon>
        <taxon>Fungi</taxon>
        <taxon>Dikarya</taxon>
        <taxon>Ascomycota</taxon>
        <taxon>Pezizomycotina</taxon>
        <taxon>Sordariomycetes</taxon>
        <taxon>Sordariomycetidae</taxon>
        <taxon>Sordariales</taxon>
        <taxon>Lasiosphaeriaceae</taxon>
        <taxon>Cercophora</taxon>
    </lineage>
</organism>